<gene>
    <name evidence="6" type="ORF">B0T14DRAFT_535313</name>
</gene>
<evidence type="ECO:0000313" key="6">
    <source>
        <dbReference type="EMBL" id="KAK0627522.1"/>
    </source>
</evidence>
<evidence type="ECO:0000256" key="2">
    <source>
        <dbReference type="ARBA" id="ARBA00022630"/>
    </source>
</evidence>
<evidence type="ECO:0000259" key="5">
    <source>
        <dbReference type="Pfam" id="PF07992"/>
    </source>
</evidence>
<dbReference type="GO" id="GO:0050660">
    <property type="term" value="F:flavin adenine dinucleotide binding"/>
    <property type="evidence" value="ECO:0007669"/>
    <property type="project" value="TreeGrafter"/>
</dbReference>
<comment type="caution">
    <text evidence="6">The sequence shown here is derived from an EMBL/GenBank/DDBJ whole genome shotgun (WGS) entry which is preliminary data.</text>
</comment>
<dbReference type="InterPro" id="IPR023753">
    <property type="entry name" value="FAD/NAD-binding_dom"/>
</dbReference>
<keyword evidence="7" id="KW-1185">Reference proteome</keyword>
<accession>A0AA39X5W6</accession>
<dbReference type="PANTHER" id="PTHR43735">
    <property type="entry name" value="APOPTOSIS-INDUCING FACTOR 1"/>
    <property type="match status" value="1"/>
</dbReference>
<dbReference type="SUPFAM" id="SSF51905">
    <property type="entry name" value="FAD/NAD(P)-binding domain"/>
    <property type="match status" value="2"/>
</dbReference>
<dbReference type="PRINTS" id="PR00368">
    <property type="entry name" value="FADPNR"/>
</dbReference>
<keyword evidence="3" id="KW-0274">FAD</keyword>
<dbReference type="Gene3D" id="3.50.50.100">
    <property type="match status" value="1"/>
</dbReference>
<sequence length="371" mass="39476">MPATVVILGGSFAGLHVAHALLKKNIKDLKVVLVSKNSHFYWNLASVRRIIPGVLKDEDIFKPIAQALKKYPESSYEFIVGTAEEADFDAKSVRITTASGESKSLSYDQLVIATGSHTAGGVPWKAEGSYEEVVDLLKATEEKVKAASHIVVAGAGSTGIEVAGELGYEFGKTKEIVLLSAGEKLINGDQIAGPAANELKKLNVKIQYNARVAETRPSAADPAKTEVVLANGETVTTDLYLPTMGLIPNTGYVPAKYLNENKLVEVEDTLRVKGTSNVWAAGDVISKPRAGFMITQKQAAGVSKNLELVLAGKEPIVAKPLPMDILACSVGRSRGAGRMNTFKLPSFGVYLAKGRTMGLNMMPGYIDGSVA</sequence>
<dbReference type="PRINTS" id="PR00469">
    <property type="entry name" value="PNDRDTASEII"/>
</dbReference>
<evidence type="ECO:0000313" key="7">
    <source>
        <dbReference type="Proteomes" id="UP001175000"/>
    </source>
</evidence>
<evidence type="ECO:0000256" key="1">
    <source>
        <dbReference type="ARBA" id="ARBA00006442"/>
    </source>
</evidence>
<evidence type="ECO:0000256" key="3">
    <source>
        <dbReference type="ARBA" id="ARBA00022827"/>
    </source>
</evidence>
<keyword evidence="2" id="KW-0285">Flavoprotein</keyword>
<proteinExistence type="inferred from homology"/>
<name>A0AA39X5W6_9PEZI</name>
<reference evidence="6" key="1">
    <citation type="submission" date="2023-06" db="EMBL/GenBank/DDBJ databases">
        <title>Genome-scale phylogeny and comparative genomics of the fungal order Sordariales.</title>
        <authorList>
            <consortium name="Lawrence Berkeley National Laboratory"/>
            <person name="Hensen N."/>
            <person name="Bonometti L."/>
            <person name="Westerberg I."/>
            <person name="Brannstrom I.O."/>
            <person name="Guillou S."/>
            <person name="Cros-Aarteil S."/>
            <person name="Calhoun S."/>
            <person name="Haridas S."/>
            <person name="Kuo A."/>
            <person name="Mondo S."/>
            <person name="Pangilinan J."/>
            <person name="Riley R."/>
            <person name="Labutti K."/>
            <person name="Andreopoulos B."/>
            <person name="Lipzen A."/>
            <person name="Chen C."/>
            <person name="Yanf M."/>
            <person name="Daum C."/>
            <person name="Ng V."/>
            <person name="Clum A."/>
            <person name="Steindorff A."/>
            <person name="Ohm R."/>
            <person name="Martin F."/>
            <person name="Silar P."/>
            <person name="Natvig D."/>
            <person name="Lalanne C."/>
            <person name="Gautier V."/>
            <person name="Ament-Velasquez S.L."/>
            <person name="Kruys A."/>
            <person name="Hutchinson M.I."/>
            <person name="Powell A.J."/>
            <person name="Barry K."/>
            <person name="Miller A.N."/>
            <person name="Grigoriev I.V."/>
            <person name="Debuchy R."/>
            <person name="Gladieux P."/>
            <person name="Thoren M.H."/>
            <person name="Johannesson H."/>
        </authorList>
    </citation>
    <scope>NUCLEOTIDE SEQUENCE</scope>
    <source>
        <strain evidence="6">CBS 606.72</strain>
    </source>
</reference>
<dbReference type="GO" id="GO:0005737">
    <property type="term" value="C:cytoplasm"/>
    <property type="evidence" value="ECO:0007669"/>
    <property type="project" value="TreeGrafter"/>
</dbReference>
<dbReference type="PANTHER" id="PTHR43735:SF3">
    <property type="entry name" value="FERROPTOSIS SUPPRESSOR PROTEIN 1"/>
    <property type="match status" value="1"/>
</dbReference>
<keyword evidence="4" id="KW-0560">Oxidoreductase</keyword>
<dbReference type="GO" id="GO:0004174">
    <property type="term" value="F:electron-transferring-flavoprotein dehydrogenase activity"/>
    <property type="evidence" value="ECO:0007669"/>
    <property type="project" value="TreeGrafter"/>
</dbReference>
<organism evidence="6 7">
    <name type="scientific">Immersiella caudata</name>
    <dbReference type="NCBI Taxonomy" id="314043"/>
    <lineage>
        <taxon>Eukaryota</taxon>
        <taxon>Fungi</taxon>
        <taxon>Dikarya</taxon>
        <taxon>Ascomycota</taxon>
        <taxon>Pezizomycotina</taxon>
        <taxon>Sordariomycetes</taxon>
        <taxon>Sordariomycetidae</taxon>
        <taxon>Sordariales</taxon>
        <taxon>Lasiosphaeriaceae</taxon>
        <taxon>Immersiella</taxon>
    </lineage>
</organism>
<dbReference type="InterPro" id="IPR036188">
    <property type="entry name" value="FAD/NAD-bd_sf"/>
</dbReference>
<comment type="similarity">
    <text evidence="1">Belongs to the FAD-dependent oxidoreductase family.</text>
</comment>
<dbReference type="EMBL" id="JAULSU010000002">
    <property type="protein sequence ID" value="KAK0627522.1"/>
    <property type="molecule type" value="Genomic_DNA"/>
</dbReference>
<protein>
    <recommendedName>
        <fullName evidence="5">FAD/NAD(P)-binding domain-containing protein</fullName>
    </recommendedName>
</protein>
<dbReference type="Proteomes" id="UP001175000">
    <property type="component" value="Unassembled WGS sequence"/>
</dbReference>
<evidence type="ECO:0000256" key="4">
    <source>
        <dbReference type="ARBA" id="ARBA00023002"/>
    </source>
</evidence>
<dbReference type="AlphaFoldDB" id="A0AA39X5W6"/>
<feature type="domain" description="FAD/NAD(P)-binding" evidence="5">
    <location>
        <begin position="4"/>
        <end position="288"/>
    </location>
</feature>
<dbReference type="Pfam" id="PF07992">
    <property type="entry name" value="Pyr_redox_2"/>
    <property type="match status" value="1"/>
</dbReference>